<dbReference type="EMBL" id="MRWD01000047">
    <property type="protein sequence ID" value="ORJ19865.1"/>
    <property type="molecule type" value="Genomic_DNA"/>
</dbReference>
<comment type="caution">
    <text evidence="2">The sequence shown here is derived from an EMBL/GenBank/DDBJ whole genome shotgun (WGS) entry which is preliminary data.</text>
</comment>
<evidence type="ECO:0000256" key="1">
    <source>
        <dbReference type="SAM" id="MobiDB-lite"/>
    </source>
</evidence>
<evidence type="ECO:0000313" key="3">
    <source>
        <dbReference type="Proteomes" id="UP000192722"/>
    </source>
</evidence>
<gene>
    <name evidence="2" type="ORF">BS639_17895</name>
</gene>
<dbReference type="Proteomes" id="UP000192722">
    <property type="component" value="Unassembled WGS sequence"/>
</dbReference>
<dbReference type="GO" id="GO:0016301">
    <property type="term" value="F:kinase activity"/>
    <property type="evidence" value="ECO:0007669"/>
    <property type="project" value="UniProtKB-KW"/>
</dbReference>
<keyword evidence="3" id="KW-1185">Reference proteome</keyword>
<organism evidence="2 3">
    <name type="scientific">Rouxiella silvae</name>
    <dbReference type="NCBI Taxonomy" id="1646373"/>
    <lineage>
        <taxon>Bacteria</taxon>
        <taxon>Pseudomonadati</taxon>
        <taxon>Pseudomonadota</taxon>
        <taxon>Gammaproteobacteria</taxon>
        <taxon>Enterobacterales</taxon>
        <taxon>Yersiniaceae</taxon>
        <taxon>Rouxiella</taxon>
    </lineage>
</organism>
<feature type="region of interest" description="Disordered" evidence="1">
    <location>
        <begin position="220"/>
        <end position="241"/>
    </location>
</feature>
<sequence>MTVKIFPSHLPGEPLEVHEHGAMTLHEWFSKNVAGYEQDIRQPVIAEVNGKRISGNEWPLCFLKPDSQIKIYPTPYGTGLEFAAWAAIAVAVASAAYSIYMMSTLDTGGGTASGSDALSLNPAQANTAKLGDPIREVFGRYRIFPDYIVQPVSRFVDKTSYETKMFLCLGRGQFSLTNGDIKVGSTPISSFGNDFSYTVYPPGADVSSDERSENWFNSTEVGSTSGGGTGLDMGTSSPDEDTVSADAATFSGTFVSLIAATMGDNETSDLPKNWAEGTILTIIAPDTFTVGTTGLFSLISGGSLSELQAFVGMPVTLNYNGSDYDLYIASYSPAVEPIPGVGGSAAMIKASAAPSTYDFSVNTETFTLVWDGATYSVSLLANYANMSSLVDSVNTQLSNSGLVAVDNSGRLSIIEASSPYIGGSLNSSALPSSVFGASPEYISGTASSGGAAGIKTSITLAYDSATGTPFSGLPVGSERLAIGLQDNQYRITSTDALTITVSRLNSGVVDDTWQGFNTRTVLDFVVSGINDDEKWLGPFLACPENEITDMFEVDFSFPNGVCGFDSKGNKRIRHVEWEIQWRNYAEGNGWKSRKGIYAEQNPNGMGFNENFQLDTPGLVEVRCRRRNDQGSNNARDSMYWKTLRSRLQARPKSYAGVTTIGITFVTGSKVAAQSDRRINMVVTRNYDNGGDRTISGAIYHILTSLGFKSREIDREAMDALEIKYWTPRGETFDFSADSDDKSALETAQMITNAGMSYFLLSDGLASAGREGVKNWTGIISPQETTEYLQTAFSAPSQDDYGGVDVTYIDGTTWASETVQCRTPENPTPSKIEAYTLYGVTDRNRAYRIGMRRLMKYRQQRLTFTTTTEMDALCYNYGDRLVLTDDIPGHNTISSLIIEAAREGNNIRLVSGEPLDWSFANPRCLIRFQDGSASPLLTPTKVDEYTLFLPLTDTLNFDSWEMEDASIEPPRLIFCSSERQGYDALMTEITPSSDGTCEVTAREYKASFYDYDDAIYPGDVA</sequence>
<proteinExistence type="predicted"/>
<keyword evidence="2" id="KW-0418">Kinase</keyword>
<name>A0ABX3TX89_9GAMM</name>
<accession>A0ABX3TX89</accession>
<evidence type="ECO:0000313" key="2">
    <source>
        <dbReference type="EMBL" id="ORJ19865.1"/>
    </source>
</evidence>
<dbReference type="RefSeq" id="WP_084983859.1">
    <property type="nucleotide sequence ID" value="NZ_CBCSCF010000001.1"/>
</dbReference>
<dbReference type="NCBIfam" id="NF040662">
    <property type="entry name" value="attach_TipJ_rel"/>
    <property type="match status" value="1"/>
</dbReference>
<reference evidence="2 3" key="1">
    <citation type="journal article" date="2017" name="Int. J. Syst. Evol. Microbiol.">
        <title>Rouxiella badensis sp. nov. and Rouxiella silvae sp. nov. isolated from peat bog soil in Germany and emendation of the genus description.</title>
        <authorList>
            <person name="Le Fleche-Mateos A."/>
            <person name="Kugler J.H."/>
            <person name="Hansen S.H."/>
            <person name="Syldatk C."/>
            <person name="Hausmann R."/>
            <person name="Lomprez F."/>
            <person name="Vandenbogaert M."/>
            <person name="Manuguerra J.C."/>
            <person name="Grimont P.A."/>
        </authorList>
    </citation>
    <scope>NUCLEOTIDE SEQUENCE [LARGE SCALE GENOMIC DNA]</scope>
    <source>
        <strain evidence="2 3">213</strain>
    </source>
</reference>
<protein>
    <submittedName>
        <fullName evidence="2">Kinase</fullName>
    </submittedName>
</protein>
<keyword evidence="2" id="KW-0808">Transferase</keyword>